<gene>
    <name evidence="4" type="ORF">JFL75_18650</name>
</gene>
<dbReference type="Gene3D" id="2.60.40.4070">
    <property type="match status" value="5"/>
</dbReference>
<organism evidence="4 5">
    <name type="scientific">Breznakiella homolactica</name>
    <dbReference type="NCBI Taxonomy" id="2798577"/>
    <lineage>
        <taxon>Bacteria</taxon>
        <taxon>Pseudomonadati</taxon>
        <taxon>Spirochaetota</taxon>
        <taxon>Spirochaetia</taxon>
        <taxon>Spirochaetales</taxon>
        <taxon>Breznakiellaceae</taxon>
        <taxon>Breznakiella</taxon>
    </lineage>
</organism>
<evidence type="ECO:0000313" key="4">
    <source>
        <dbReference type="EMBL" id="QQO08926.1"/>
    </source>
</evidence>
<evidence type="ECO:0000313" key="5">
    <source>
        <dbReference type="Proteomes" id="UP000595917"/>
    </source>
</evidence>
<feature type="domain" description="OmpA-like" evidence="3">
    <location>
        <begin position="1203"/>
        <end position="1330"/>
    </location>
</feature>
<dbReference type="PANTHER" id="PTHR30329">
    <property type="entry name" value="STATOR ELEMENT OF FLAGELLAR MOTOR COMPLEX"/>
    <property type="match status" value="1"/>
</dbReference>
<evidence type="ECO:0000256" key="2">
    <source>
        <dbReference type="SAM" id="SignalP"/>
    </source>
</evidence>
<dbReference type="InterPro" id="IPR025965">
    <property type="entry name" value="FlgD/Vpr_Ig-like"/>
</dbReference>
<proteinExistence type="predicted"/>
<dbReference type="SUPFAM" id="SSF103088">
    <property type="entry name" value="OmpA-like"/>
    <property type="match status" value="1"/>
</dbReference>
<dbReference type="RefSeq" id="WP_215626232.1">
    <property type="nucleotide sequence ID" value="NZ_CP067089.2"/>
</dbReference>
<reference evidence="4" key="1">
    <citation type="submission" date="2021-01" db="EMBL/GenBank/DDBJ databases">
        <title>Description of Breznakiella homolactica.</title>
        <authorList>
            <person name="Song Y."/>
            <person name="Brune A."/>
        </authorList>
    </citation>
    <scope>NUCLEOTIDE SEQUENCE</scope>
    <source>
        <strain evidence="4">RmG30</strain>
    </source>
</reference>
<feature type="chain" id="PRO_5031498034" evidence="2">
    <location>
        <begin position="23"/>
        <end position="1330"/>
    </location>
</feature>
<dbReference type="InterPro" id="IPR036737">
    <property type="entry name" value="OmpA-like_sf"/>
</dbReference>
<dbReference type="Gene3D" id="3.30.1330.60">
    <property type="entry name" value="OmpA-like domain"/>
    <property type="match status" value="1"/>
</dbReference>
<dbReference type="KEGG" id="bhc:JFL75_18650"/>
<keyword evidence="5" id="KW-1185">Reference proteome</keyword>
<dbReference type="Proteomes" id="UP000595917">
    <property type="component" value="Chromosome"/>
</dbReference>
<dbReference type="EMBL" id="CP067089">
    <property type="protein sequence ID" value="QQO08926.1"/>
    <property type="molecule type" value="Genomic_DNA"/>
</dbReference>
<feature type="signal peptide" evidence="2">
    <location>
        <begin position="1"/>
        <end position="22"/>
    </location>
</feature>
<evidence type="ECO:0000259" key="3">
    <source>
        <dbReference type="PROSITE" id="PS51123"/>
    </source>
</evidence>
<evidence type="ECO:0000256" key="1">
    <source>
        <dbReference type="PROSITE-ProRule" id="PRU00473"/>
    </source>
</evidence>
<dbReference type="CDD" id="cd07185">
    <property type="entry name" value="OmpA_C-like"/>
    <property type="match status" value="1"/>
</dbReference>
<keyword evidence="2" id="KW-0732">Signal</keyword>
<keyword evidence="1" id="KW-0472">Membrane</keyword>
<dbReference type="Pfam" id="PF00691">
    <property type="entry name" value="OmpA"/>
    <property type="match status" value="1"/>
</dbReference>
<dbReference type="PROSITE" id="PS51123">
    <property type="entry name" value="OMPA_2"/>
    <property type="match status" value="1"/>
</dbReference>
<name>A0A7T7XM64_9SPIR</name>
<dbReference type="PANTHER" id="PTHR30329:SF21">
    <property type="entry name" value="LIPOPROTEIN YIAD-RELATED"/>
    <property type="match status" value="1"/>
</dbReference>
<sequence>MFSPRKIVPFFLMITIVCSAGAEEFIGGDALTELYSPIFSGTGGFTTSQGAASASAINPAAGGDAQLITFDAGYNALSGMGDESGLGHAAAVGGLLPTKYAVFGASLRFLHSPFDTFPVGTTFGGNLSAAKELYPGMSVGAGLNFGFGTDWTLSGDLGFRYNMGKLGFTDNFTWAVTMKNLGKSWPMEWLTPAAGVSADLVTIAGKDGKPSPFKLGAAVDVGFPGFTNMNGKAGISATIADLVVISGSLGFNVQEIIDGTNETPIPSVGIRLKFTLDNTGSSEPGKLPSDGEVAVSLSGKPIYNDIWAIGGGVIWTVGVPDKKPPVITLDYPETVWISPNNDGLADALEFPIAITDQRYVMEWIFEIQDESGAAVRTYRNKDRRPETEGVRNVISRLTDVKSGVEIPETLRWDGSLEAGGVAPDGRYFFVISAADDNGNRAVTGRYEVMVDNTPPEVALEEISVSDRIFSPDGDGNKDTLEIVQSGSAEDLWDAGIYDAAGTKVKTFDVAGGAPETIIWDGTDDSGAVVSDGVYSYRISATDRALNSTGAVIENIIVNTIRPAVTLHIGEAFFSPNGDGIKDIMVFTPGVPVTDGVVEWSVEIRDGSGAPRRTISGSGSVRGRIEFNGRDSSGTMLAEGAYQAFLSVYYRNGYVSTAVSPAFTLDITPPSAAIRADYTAFSPNNDGIQDTMIFIQDGSEETSWTGEIRSAGPGNGTVKTFRFSGRPDPRLEWDGRDDTGRLAPDGNYEYHLSATDEAGNSGASNVIAFSLSTADTPVMVSTDLRAFSPNNDRVKDTITILPQIQVREGIASYRIDIRDSRGTAVRTFEGTGSVPASINWNGRDSGGNQVPDGSYTAEITVVYTMGNQPTARSQAFLVDTQAPEAEISVPYTLFSPNGDSRRDTLPITVTAQGSDEWYAAVTDARGTEIQAWSWKGQAPEIRWNGTDRAGNPVADGTYRFELRAEDEAGNSTRKTLDAITVDARVPRAFLTASVNAIAPKEGSANAEVRFAVMLTPRDGVGSWSLELRDETGTLRRRFAGQASAPPEAIIWDGRDEAGTIREGKYTARLTVDYEKGDQVDLTAGPVTVDISGPVLSFTTRPEYFSPDNDGVDDDLFISLKAEDSSPIASWSFEIREPVAPYNLFYSIEGRGTPSDRIVWDGRSNKGELVQAATDYPVRFTAADTLGNTTSIDGMIGVDVLVIRDGDVLRIQVPSIIFRENAADFESLAEDTVANNLRVLRRVAEILNKFKDYRVKVEGHANPVTRTAAEERNELQPLSEARAKAVVDRLVGFGVDRNRLTYVGMGGTRPVVKYEDHDNWWKNRRVEFILIK</sequence>
<dbReference type="GO" id="GO:0016020">
    <property type="term" value="C:membrane"/>
    <property type="evidence" value="ECO:0007669"/>
    <property type="project" value="UniProtKB-UniRule"/>
</dbReference>
<dbReference type="InterPro" id="IPR050330">
    <property type="entry name" value="Bact_OuterMem_StrucFunc"/>
</dbReference>
<dbReference type="InterPro" id="IPR006665">
    <property type="entry name" value="OmpA-like"/>
</dbReference>
<protein>
    <submittedName>
        <fullName evidence="4">Gliding motility-associated C-terminal domain-containing protein</fullName>
    </submittedName>
</protein>
<accession>A0A7T7XM64</accession>
<dbReference type="Pfam" id="PF13860">
    <property type="entry name" value="FlgD_ig"/>
    <property type="match status" value="3"/>
</dbReference>